<dbReference type="Proteomes" id="UP000816034">
    <property type="component" value="Unassembled WGS sequence"/>
</dbReference>
<feature type="region of interest" description="Disordered" evidence="3">
    <location>
        <begin position="951"/>
        <end position="1008"/>
    </location>
</feature>
<gene>
    <name evidence="4" type="ORF">C9374_010977</name>
</gene>
<organism evidence="4 5">
    <name type="scientific">Naegleria lovaniensis</name>
    <name type="common">Amoeba</name>
    <dbReference type="NCBI Taxonomy" id="51637"/>
    <lineage>
        <taxon>Eukaryota</taxon>
        <taxon>Discoba</taxon>
        <taxon>Heterolobosea</taxon>
        <taxon>Tetramitia</taxon>
        <taxon>Eutetramitia</taxon>
        <taxon>Vahlkampfiidae</taxon>
        <taxon>Naegleria</taxon>
    </lineage>
</organism>
<feature type="compositionally biased region" description="Low complexity" evidence="3">
    <location>
        <begin position="989"/>
        <end position="1000"/>
    </location>
</feature>
<evidence type="ECO:0000313" key="5">
    <source>
        <dbReference type="Proteomes" id="UP000816034"/>
    </source>
</evidence>
<dbReference type="InterPro" id="IPR011992">
    <property type="entry name" value="EF-hand-dom_pair"/>
</dbReference>
<feature type="compositionally biased region" description="Polar residues" evidence="3">
    <location>
        <begin position="974"/>
        <end position="983"/>
    </location>
</feature>
<protein>
    <submittedName>
        <fullName evidence="4">Uncharacterized protein</fullName>
    </submittedName>
</protein>
<reference evidence="4 5" key="1">
    <citation type="journal article" date="2018" name="BMC Genomics">
        <title>The genome of Naegleria lovaniensis, the basis for a comparative approach to unravel pathogenicity factors of the human pathogenic amoeba N. fowleri.</title>
        <authorList>
            <person name="Liechti N."/>
            <person name="Schurch N."/>
            <person name="Bruggmann R."/>
            <person name="Wittwer M."/>
        </authorList>
    </citation>
    <scope>NUCLEOTIDE SEQUENCE [LARGE SCALE GENOMIC DNA]</scope>
    <source>
        <strain evidence="4 5">ATCC 30569</strain>
    </source>
</reference>
<dbReference type="InterPro" id="IPR011042">
    <property type="entry name" value="6-blade_b-propeller_TolB-like"/>
</dbReference>
<feature type="compositionally biased region" description="Low complexity" evidence="3">
    <location>
        <begin position="30"/>
        <end position="54"/>
    </location>
</feature>
<proteinExistence type="inferred from homology"/>
<dbReference type="SUPFAM" id="SSF47473">
    <property type="entry name" value="EF-hand"/>
    <property type="match status" value="1"/>
</dbReference>
<feature type="region of interest" description="Disordered" evidence="3">
    <location>
        <begin position="1"/>
        <end position="134"/>
    </location>
</feature>
<dbReference type="Gene3D" id="1.10.238.10">
    <property type="entry name" value="EF-hand"/>
    <property type="match status" value="1"/>
</dbReference>
<feature type="compositionally biased region" description="Polar residues" evidence="3">
    <location>
        <begin position="7"/>
        <end position="20"/>
    </location>
</feature>
<dbReference type="Pfam" id="PF05517">
    <property type="entry name" value="p25-alpha"/>
    <property type="match status" value="1"/>
</dbReference>
<keyword evidence="2" id="KW-0677">Repeat</keyword>
<dbReference type="Pfam" id="PF01436">
    <property type="entry name" value="NHL"/>
    <property type="match status" value="1"/>
</dbReference>
<evidence type="ECO:0000256" key="3">
    <source>
        <dbReference type="SAM" id="MobiDB-lite"/>
    </source>
</evidence>
<dbReference type="SUPFAM" id="SSF63825">
    <property type="entry name" value="YWTD domain"/>
    <property type="match status" value="1"/>
</dbReference>
<comment type="caution">
    <text evidence="4">The sequence shown here is derived from an EMBL/GenBank/DDBJ whole genome shotgun (WGS) entry which is preliminary data.</text>
</comment>
<comment type="similarity">
    <text evidence="1">Belongs to the TPPP family.</text>
</comment>
<evidence type="ECO:0000256" key="1">
    <source>
        <dbReference type="ARBA" id="ARBA00010994"/>
    </source>
</evidence>
<dbReference type="Gene3D" id="2.120.10.30">
    <property type="entry name" value="TolB, C-terminal domain"/>
    <property type="match status" value="1"/>
</dbReference>
<evidence type="ECO:0000313" key="4">
    <source>
        <dbReference type="EMBL" id="KAG2374140.1"/>
    </source>
</evidence>
<dbReference type="InterPro" id="IPR008907">
    <property type="entry name" value="TPP/p25"/>
</dbReference>
<dbReference type="AlphaFoldDB" id="A0AA88GET4"/>
<dbReference type="RefSeq" id="XP_044543314.1">
    <property type="nucleotide sequence ID" value="XM_044686580.1"/>
</dbReference>
<dbReference type="PANTHER" id="PTHR46388">
    <property type="entry name" value="NHL REPEAT-CONTAINING PROTEIN 2"/>
    <property type="match status" value="1"/>
</dbReference>
<dbReference type="EMBL" id="PYSW02000047">
    <property type="protein sequence ID" value="KAG2374140.1"/>
    <property type="molecule type" value="Genomic_DNA"/>
</dbReference>
<dbReference type="InterPro" id="IPR001258">
    <property type="entry name" value="NHL_repeat"/>
</dbReference>
<keyword evidence="5" id="KW-1185">Reference proteome</keyword>
<dbReference type="PANTHER" id="PTHR46388:SF2">
    <property type="entry name" value="NHL REPEAT-CONTAINING PROTEIN 2"/>
    <property type="match status" value="1"/>
</dbReference>
<dbReference type="GO" id="GO:0015631">
    <property type="term" value="F:tubulin binding"/>
    <property type="evidence" value="ECO:0007669"/>
    <property type="project" value="InterPro"/>
</dbReference>
<sequence>MEPASPPTNIKALNQNGNLTHSRRQDLQNSSSPKPATPQSKQSSSKQQNKMLSSGGSALKHSPSSSSGRKVPNDSDPPTSPPPIIVVGEDLNLSTCSDADSENTTSNPLLNPNNHNHQVTDTSSTTSSNDEEISFNSPLYEQAPPIINICGQPGMPGFQNGDLNEARFSDIQGIMMLPKDEFIGDSSFIVAEQHQIRLVNMKQMNVSTFYSTQLQTPRGMAIYKGSILVCDSHQHKIKMISLDGRRMTTFAGTGHRGCSIGRVSDVMFDTPTAVCVVGENVFVADTGNHRIVRINNGFASNAAGTPKSPGFLDGKVQNTLLNSPTDIIAKDNVLYVNDFGNFRIRQLFANYSDMRTVIESTEKLYAMSVNSDGELVLGTHNTLYKYNHETKESSSLLCETPEPIKKVICASRNMYVVACTNSIHGVEDRKPSTNVSTSMLDLKHLSRKLKATQNFSFNASIQESWNNESTFQKPSYFELIYCYEQDLLEIFSYYCNNITHTFMDVNEMTSNQFLKLAKDCKIVDKVFNTNAVFLIYEESTKYSPTFKMNFDDFLNALAFMAIRKYSKIQINNISDMAKHDEDVKVLLRKLLFEHVLPNSGKLIQDPTPSELSDPSVTSLWSVQQDHLYKIFMYYTQKKRSHKETLQWVHYNKGLHTLNVDEFFMFCSDFEIFPQFFSKIQLASMFTSCCKTSQNEQISEHVSKEGRLMTFVEFLECLGRIALAKYSESPLCEVYKTARQKIEGLLEHMHLSEGRKFFAAQLGNRLFNNVESPMKKQLVQQMKQSYLGRNPQRAKLQYSDFSFAKQKLKEKDSIDISLRRMAEEQEHSETKCNAKDVVLYLASKSDDETSWKFITSGELTLSFSNVLSFIDQEGNCLFKIPLSSEGLPVIEEKELFHIFRDGILVDDQSIYAIQFSSKTVSDMFEKEYENLVQEEKKKVFAKSSPFKNVSLLSPNVSTPKKSKDLLKPPSTSSSGVFNTPNKSGGAQKGSNSSQRSQPRSQTRPEKSSH</sequence>
<accession>A0AA88GET4</accession>
<feature type="compositionally biased region" description="Low complexity" evidence="3">
    <location>
        <begin position="107"/>
        <end position="128"/>
    </location>
</feature>
<feature type="compositionally biased region" description="Polar residues" evidence="3">
    <location>
        <begin position="92"/>
        <end position="106"/>
    </location>
</feature>
<name>A0AA88GET4_NAELO</name>
<evidence type="ECO:0000256" key="2">
    <source>
        <dbReference type="ARBA" id="ARBA00022737"/>
    </source>
</evidence>
<dbReference type="GeneID" id="68103431"/>
<dbReference type="GO" id="GO:0046785">
    <property type="term" value="P:microtubule polymerization"/>
    <property type="evidence" value="ECO:0007669"/>
    <property type="project" value="InterPro"/>
</dbReference>